<name>A0ABQ6P663_9SPHN</name>
<dbReference type="Proteomes" id="UP001187221">
    <property type="component" value="Unassembled WGS sequence"/>
</dbReference>
<dbReference type="EMBL" id="BTFW01000001">
    <property type="protein sequence ID" value="GMM60715.1"/>
    <property type="molecule type" value="Genomic_DNA"/>
</dbReference>
<protein>
    <submittedName>
        <fullName evidence="4">ATPase</fullName>
    </submittedName>
</protein>
<dbReference type="InterPro" id="IPR042272">
    <property type="entry name" value="ATP12_ATP_synth-F1-assembly_N"/>
</dbReference>
<evidence type="ECO:0000313" key="4">
    <source>
        <dbReference type="EMBL" id="GMM60715.1"/>
    </source>
</evidence>
<dbReference type="SUPFAM" id="SSF160909">
    <property type="entry name" value="ATP12-like"/>
    <property type="match status" value="1"/>
</dbReference>
<dbReference type="InterPro" id="IPR011419">
    <property type="entry name" value="ATP12_ATP_synth-F1-assembly"/>
</dbReference>
<reference evidence="4 5" key="1">
    <citation type="submission" date="2023-06" db="EMBL/GenBank/DDBJ databases">
        <title>Draft genome sequence of Novosphingobium sp. strain IK01.</title>
        <authorList>
            <person name="Hatamoto M."/>
            <person name="Ikarashi T."/>
            <person name="Yamaguchi T."/>
        </authorList>
    </citation>
    <scope>NUCLEOTIDE SEQUENCE [LARGE SCALE GENOMIC DNA]</scope>
    <source>
        <strain evidence="4 5">IK01</strain>
    </source>
</reference>
<keyword evidence="5" id="KW-1185">Reference proteome</keyword>
<keyword evidence="2" id="KW-0809">Transit peptide</keyword>
<dbReference type="PANTHER" id="PTHR21013">
    <property type="entry name" value="ATP SYNTHASE MITOCHONDRIAL F1 COMPLEX ASSEMBLY FACTOR 2/ATP12 PROTEIN, MITOCHONDRIAL PRECURSOR"/>
    <property type="match status" value="1"/>
</dbReference>
<dbReference type="InterPro" id="IPR023335">
    <property type="entry name" value="ATP12_ortho_dom_sf"/>
</dbReference>
<gene>
    <name evidence="4" type="ORF">NUTIK01_14920</name>
</gene>
<comment type="caution">
    <text evidence="4">The sequence shown here is derived from an EMBL/GenBank/DDBJ whole genome shotgun (WGS) entry which is preliminary data.</text>
</comment>
<evidence type="ECO:0000256" key="1">
    <source>
        <dbReference type="ARBA" id="ARBA00008231"/>
    </source>
</evidence>
<keyword evidence="3" id="KW-0143">Chaperone</keyword>
<dbReference type="PANTHER" id="PTHR21013:SF10">
    <property type="entry name" value="ATP SYNTHASE MITOCHONDRIAL F1 COMPLEX ASSEMBLY FACTOR 2"/>
    <property type="match status" value="1"/>
</dbReference>
<accession>A0ABQ6P663</accession>
<comment type="similarity">
    <text evidence="1">Belongs to the ATP12 family.</text>
</comment>
<dbReference type="RefSeq" id="WP_317974483.1">
    <property type="nucleotide sequence ID" value="NZ_BTFW01000001.1"/>
</dbReference>
<dbReference type="Gene3D" id="1.10.3580.10">
    <property type="entry name" value="ATP12 ATPase"/>
    <property type="match status" value="1"/>
</dbReference>
<evidence type="ECO:0000313" key="5">
    <source>
        <dbReference type="Proteomes" id="UP001187221"/>
    </source>
</evidence>
<proteinExistence type="inferred from homology"/>
<evidence type="ECO:0000256" key="2">
    <source>
        <dbReference type="ARBA" id="ARBA00022946"/>
    </source>
</evidence>
<organism evidence="4 5">
    <name type="scientific">Novosphingobium pituita</name>
    <dbReference type="NCBI Taxonomy" id="3056842"/>
    <lineage>
        <taxon>Bacteria</taxon>
        <taxon>Pseudomonadati</taxon>
        <taxon>Pseudomonadota</taxon>
        <taxon>Alphaproteobacteria</taxon>
        <taxon>Sphingomonadales</taxon>
        <taxon>Sphingomonadaceae</taxon>
        <taxon>Novosphingobium</taxon>
    </lineage>
</organism>
<evidence type="ECO:0000256" key="3">
    <source>
        <dbReference type="ARBA" id="ARBA00023186"/>
    </source>
</evidence>
<sequence length="231" mass="25064">MKRFYTTVSVQNEAGGYRVCLDGRGIRTQGGQPQIVPGEALAQAMAAEWADQGDEIDTTRFVFRDMADYALDVVTPQFAQTVTDLLPYGETDTLCYRAEPDEALAAHQRLLWEPLVTMAEARLGVEFVRVCGIIHKPQSPATMAALRGELEALSPFALAALHNTASLSASLIVGLAALDPQADLVALWDAASAEEDWQASLWGKDEEALARRTRRGEAFAQAARFAHLAGC</sequence>
<dbReference type="Gene3D" id="3.30.2180.10">
    <property type="entry name" value="ATP12-like"/>
    <property type="match status" value="1"/>
</dbReference>
<dbReference type="Pfam" id="PF07542">
    <property type="entry name" value="ATP12"/>
    <property type="match status" value="1"/>
</dbReference>